<protein>
    <submittedName>
        <fullName evidence="1">Uncharacterized protein</fullName>
    </submittedName>
</protein>
<sequence length="99" mass="10805">MYALGQLIGPLRSIAGFLIQHLGQACVPSQVFFTVYLCSCCGSSLSVQAIMPLWNTIRTLLVFLENIPAVEKPSSNQSSMDPLAPILYPNGRMNICCKL</sequence>
<proteinExistence type="predicted"/>
<name>A0A0A9CYK7_ARUDO</name>
<organism evidence="1">
    <name type="scientific">Arundo donax</name>
    <name type="common">Giant reed</name>
    <name type="synonym">Donax arundinaceus</name>
    <dbReference type="NCBI Taxonomy" id="35708"/>
    <lineage>
        <taxon>Eukaryota</taxon>
        <taxon>Viridiplantae</taxon>
        <taxon>Streptophyta</taxon>
        <taxon>Embryophyta</taxon>
        <taxon>Tracheophyta</taxon>
        <taxon>Spermatophyta</taxon>
        <taxon>Magnoliopsida</taxon>
        <taxon>Liliopsida</taxon>
        <taxon>Poales</taxon>
        <taxon>Poaceae</taxon>
        <taxon>PACMAD clade</taxon>
        <taxon>Arundinoideae</taxon>
        <taxon>Arundineae</taxon>
        <taxon>Arundo</taxon>
    </lineage>
</organism>
<reference evidence="1" key="2">
    <citation type="journal article" date="2015" name="Data Brief">
        <title>Shoot transcriptome of the giant reed, Arundo donax.</title>
        <authorList>
            <person name="Barrero R.A."/>
            <person name="Guerrero F.D."/>
            <person name="Moolhuijzen P."/>
            <person name="Goolsby J.A."/>
            <person name="Tidwell J."/>
            <person name="Bellgard S.E."/>
            <person name="Bellgard M.I."/>
        </authorList>
    </citation>
    <scope>NUCLEOTIDE SEQUENCE</scope>
    <source>
        <tissue evidence="1">Shoot tissue taken approximately 20 cm above the soil surface</tissue>
    </source>
</reference>
<reference evidence="1" key="1">
    <citation type="submission" date="2014-09" db="EMBL/GenBank/DDBJ databases">
        <authorList>
            <person name="Magalhaes I.L.F."/>
            <person name="Oliveira U."/>
            <person name="Santos F.R."/>
            <person name="Vidigal T.H.D.A."/>
            <person name="Brescovit A.D."/>
            <person name="Santos A.J."/>
        </authorList>
    </citation>
    <scope>NUCLEOTIDE SEQUENCE</scope>
    <source>
        <tissue evidence="1">Shoot tissue taken approximately 20 cm above the soil surface</tissue>
    </source>
</reference>
<evidence type="ECO:0000313" key="1">
    <source>
        <dbReference type="EMBL" id="JAD81439.1"/>
    </source>
</evidence>
<dbReference type="EMBL" id="GBRH01216456">
    <property type="protein sequence ID" value="JAD81439.1"/>
    <property type="molecule type" value="Transcribed_RNA"/>
</dbReference>
<dbReference type="AlphaFoldDB" id="A0A0A9CYK7"/>
<accession>A0A0A9CYK7</accession>